<reference evidence="1 2" key="1">
    <citation type="journal article" date="2011" name="Stand. Genomic Sci.">
        <title>Non-contiguous finished genome sequence and contextual data of the filamentous soil bacterium Ktedonobacter racemifer type strain (SOSP1-21).</title>
        <authorList>
            <person name="Chang Y.J."/>
            <person name="Land M."/>
            <person name="Hauser L."/>
            <person name="Chertkov O."/>
            <person name="Del Rio T.G."/>
            <person name="Nolan M."/>
            <person name="Copeland A."/>
            <person name="Tice H."/>
            <person name="Cheng J.F."/>
            <person name="Lucas S."/>
            <person name="Han C."/>
            <person name="Goodwin L."/>
            <person name="Pitluck S."/>
            <person name="Ivanova N."/>
            <person name="Ovchinikova G."/>
            <person name="Pati A."/>
            <person name="Chen A."/>
            <person name="Palaniappan K."/>
            <person name="Mavromatis K."/>
            <person name="Liolios K."/>
            <person name="Brettin T."/>
            <person name="Fiebig A."/>
            <person name="Rohde M."/>
            <person name="Abt B."/>
            <person name="Goker M."/>
            <person name="Detter J.C."/>
            <person name="Woyke T."/>
            <person name="Bristow J."/>
            <person name="Eisen J.A."/>
            <person name="Markowitz V."/>
            <person name="Hugenholtz P."/>
            <person name="Kyrpides N.C."/>
            <person name="Klenk H.P."/>
            <person name="Lapidus A."/>
        </authorList>
    </citation>
    <scope>NUCLEOTIDE SEQUENCE [LARGE SCALE GENOMIC DNA]</scope>
    <source>
        <strain evidence="2">DSM 44963</strain>
    </source>
</reference>
<evidence type="ECO:0000313" key="2">
    <source>
        <dbReference type="Proteomes" id="UP000004508"/>
    </source>
</evidence>
<organism evidence="1 2">
    <name type="scientific">Ktedonobacter racemifer DSM 44963</name>
    <dbReference type="NCBI Taxonomy" id="485913"/>
    <lineage>
        <taxon>Bacteria</taxon>
        <taxon>Bacillati</taxon>
        <taxon>Chloroflexota</taxon>
        <taxon>Ktedonobacteria</taxon>
        <taxon>Ktedonobacterales</taxon>
        <taxon>Ktedonobacteraceae</taxon>
        <taxon>Ktedonobacter</taxon>
    </lineage>
</organism>
<gene>
    <name evidence="1" type="ORF">Krac_11757</name>
</gene>
<dbReference type="STRING" id="485913.Krac_11757"/>
<keyword evidence="2" id="KW-1185">Reference proteome</keyword>
<evidence type="ECO:0000313" key="1">
    <source>
        <dbReference type="EMBL" id="EFH90149.1"/>
    </source>
</evidence>
<protein>
    <submittedName>
        <fullName evidence="1">Uncharacterized protein</fullName>
    </submittedName>
</protein>
<dbReference type="AlphaFoldDB" id="D6TDL7"/>
<accession>D6TDL7</accession>
<dbReference type="Proteomes" id="UP000004508">
    <property type="component" value="Unassembled WGS sequence"/>
</dbReference>
<comment type="caution">
    <text evidence="1">The sequence shown here is derived from an EMBL/GenBank/DDBJ whole genome shotgun (WGS) entry which is preliminary data.</text>
</comment>
<name>D6TDL7_KTERA</name>
<proteinExistence type="predicted"/>
<sequence>MIPKTLTTLIKASPASPLPSHLKKGRERQEKLLYTPVVPPYLSFLRSGNEQRWRNLDTLRRCSEVTKDHFSGYVLRGNRPLNLLTLHISPGRDASDFLRSTAHEGVREVPGRSELPLSFGSLLAAASVLLSLNAGQTQYFCYCYL</sequence>
<dbReference type="EMBL" id="ADVG01000001">
    <property type="protein sequence ID" value="EFH90149.1"/>
    <property type="molecule type" value="Genomic_DNA"/>
</dbReference>
<dbReference type="InParanoid" id="D6TDL7"/>